<organism evidence="2 3">
    <name type="scientific">Candidatus Accumulibacter meliphilus</name>
    <dbReference type="NCBI Taxonomy" id="2211374"/>
    <lineage>
        <taxon>Bacteria</taxon>
        <taxon>Pseudomonadati</taxon>
        <taxon>Pseudomonadota</taxon>
        <taxon>Betaproteobacteria</taxon>
        <taxon>Candidatus Accumulibacter</taxon>
    </lineage>
</organism>
<accession>A0A369XGZ5</accession>
<dbReference type="InterPro" id="IPR018306">
    <property type="entry name" value="Phage_T5_Orf172_DNA-bd"/>
</dbReference>
<reference evidence="2 3" key="1">
    <citation type="submission" date="2018-05" db="EMBL/GenBank/DDBJ databases">
        <title>Integrated omic analyses show evidence that a Ca. Accumulibacter phosphatis strain performs denitrification under micro-aerobic conditions.</title>
        <authorList>
            <person name="Camejo P.Y."/>
            <person name="Katherine M.D."/>
            <person name="Daniel N.R."/>
        </authorList>
    </citation>
    <scope>NUCLEOTIDE SEQUENCE [LARGE SCALE GENOMIC DNA]</scope>
    <source>
        <strain evidence="2">UW-LDO-IC</strain>
    </source>
</reference>
<feature type="domain" description="Bacteriophage T5 Orf172 DNA-binding" evidence="1">
    <location>
        <begin position="160"/>
        <end position="235"/>
    </location>
</feature>
<evidence type="ECO:0000313" key="2">
    <source>
        <dbReference type="EMBL" id="RDE49371.1"/>
    </source>
</evidence>
<dbReference type="AlphaFoldDB" id="A0A369XGZ5"/>
<evidence type="ECO:0000313" key="3">
    <source>
        <dbReference type="Proteomes" id="UP000253831"/>
    </source>
</evidence>
<name>A0A369XGZ5_9PROT</name>
<proteinExistence type="predicted"/>
<dbReference type="SMART" id="SM00974">
    <property type="entry name" value="T5orf172"/>
    <property type="match status" value="1"/>
</dbReference>
<dbReference type="Proteomes" id="UP000253831">
    <property type="component" value="Unassembled WGS sequence"/>
</dbReference>
<gene>
    <name evidence="2" type="ORF">DVS81_16905</name>
</gene>
<evidence type="ECO:0000259" key="1">
    <source>
        <dbReference type="SMART" id="SM00974"/>
    </source>
</evidence>
<protein>
    <submittedName>
        <fullName evidence="2">GIY-YIG nuclease family protein</fullName>
    </submittedName>
</protein>
<sequence length="238" mass="26964">MDKSEIIEAIKRLAKENGDKGPGSALVQNRTGMRKADWYPRHWLRWGDALLEAGYAPNPFQTAFSDERLIESYVDLARKLQRLPLSGELRRRASDDKAFPNHTAFARFGGKEKLLDAVSRYCEAHADHEDVVALLGHRGLGTTSRADRETRVATGFVYLMKSGRHHKIGRTVSVGSRERQLAIKIPIPPTTIHAIETDDPSGVEAYWHGRFAEKRGEGEWFDLSADDVKAFKRWKRIV</sequence>
<dbReference type="EMBL" id="QPGA01000044">
    <property type="protein sequence ID" value="RDE49371.1"/>
    <property type="molecule type" value="Genomic_DNA"/>
</dbReference>
<comment type="caution">
    <text evidence="2">The sequence shown here is derived from an EMBL/GenBank/DDBJ whole genome shotgun (WGS) entry which is preliminary data.</text>
</comment>
<dbReference type="Pfam" id="PF13455">
    <property type="entry name" value="MUG113"/>
    <property type="match status" value="1"/>
</dbReference>